<dbReference type="PANTHER" id="PTHR13391:SF0">
    <property type="entry name" value="PROTEIN MISATO HOMOLOG 1"/>
    <property type="match status" value="1"/>
</dbReference>
<name>A0A1V9ZGV0_ACHHY</name>
<keyword evidence="3" id="KW-1185">Reference proteome</keyword>
<evidence type="ECO:0000259" key="1">
    <source>
        <dbReference type="Pfam" id="PF14881"/>
    </source>
</evidence>
<reference evidence="2 3" key="1">
    <citation type="journal article" date="2014" name="Genome Biol. Evol.">
        <title>The secreted proteins of Achlya hypogyna and Thraustotheca clavata identify the ancestral oomycete secretome and reveal gene acquisitions by horizontal gene transfer.</title>
        <authorList>
            <person name="Misner I."/>
            <person name="Blouin N."/>
            <person name="Leonard G."/>
            <person name="Richards T.A."/>
            <person name="Lane C.E."/>
        </authorList>
    </citation>
    <scope>NUCLEOTIDE SEQUENCE [LARGE SCALE GENOMIC DNA]</scope>
    <source>
        <strain evidence="2 3">ATCC 48635</strain>
    </source>
</reference>
<dbReference type="EMBL" id="JNBR01000120">
    <property type="protein sequence ID" value="OQR97219.1"/>
    <property type="molecule type" value="Genomic_DNA"/>
</dbReference>
<dbReference type="Gene3D" id="3.40.50.1440">
    <property type="entry name" value="Tubulin/FtsZ, GTPase domain"/>
    <property type="match status" value="1"/>
</dbReference>
<organism evidence="2 3">
    <name type="scientific">Achlya hypogyna</name>
    <name type="common">Oomycete</name>
    <name type="synonym">Protoachlya hypogyna</name>
    <dbReference type="NCBI Taxonomy" id="1202772"/>
    <lineage>
        <taxon>Eukaryota</taxon>
        <taxon>Sar</taxon>
        <taxon>Stramenopiles</taxon>
        <taxon>Oomycota</taxon>
        <taxon>Saprolegniomycetes</taxon>
        <taxon>Saprolegniales</taxon>
        <taxon>Achlyaceae</taxon>
        <taxon>Achlya</taxon>
    </lineage>
</organism>
<sequence>MREIVTLQFGSASNRVGEALWTAALSEASAAGGDVESDVSLLRRAGRVVPRAVAFGCKGELKSVAPKTKNQEVSAWDGGIKTIAQDEEDDVKGSVLHPRSLVTVEEFRSFDPMNNYYDGLLSGDGKLRRESLEAAHDHVRRALEECDSIQGVQCFVDLDSTWGGMATEVLRELREECPSVFVICAGLDEKYPLVPQVGLFDQSKADGRRAINMASSILHLHELSSVFVPLAVSGDATGSFAPLSPSSADGSTLVAAAWDCLSGPYRFPRTTNVQMGNIVFPMRPSMKAMELACLFSPPTDYFERSGDDRLRLLEEASLLPVGPRDPSWSRARAHHLQLLTLRGDDSAFRGLQTPTWQAKASFDFYHVTTLAAPVVLPQAPIFENASREACLSALLITDAVPKYFSSLAHAVQTIDRRVVHEYVQAGMGFDALRELHSDMLTLSDSSL</sequence>
<dbReference type="GO" id="GO:0005737">
    <property type="term" value="C:cytoplasm"/>
    <property type="evidence" value="ECO:0007669"/>
    <property type="project" value="TreeGrafter"/>
</dbReference>
<dbReference type="Pfam" id="PF14881">
    <property type="entry name" value="Tubulin_3"/>
    <property type="match status" value="1"/>
</dbReference>
<evidence type="ECO:0000313" key="2">
    <source>
        <dbReference type="EMBL" id="OQR97219.1"/>
    </source>
</evidence>
<dbReference type="InterPro" id="IPR013838">
    <property type="entry name" value="Beta-tubulin_BS"/>
</dbReference>
<gene>
    <name evidence="2" type="ORF">ACHHYP_12336</name>
</gene>
<dbReference type="PROSITE" id="PS00228">
    <property type="entry name" value="TUBULIN_B_AUTOREG"/>
    <property type="match status" value="1"/>
</dbReference>
<dbReference type="Proteomes" id="UP000243579">
    <property type="component" value="Unassembled WGS sequence"/>
</dbReference>
<comment type="caution">
    <text evidence="2">The sequence shown here is derived from an EMBL/GenBank/DDBJ whole genome shotgun (WGS) entry which is preliminary data.</text>
</comment>
<dbReference type="InterPro" id="IPR036525">
    <property type="entry name" value="Tubulin/FtsZ_GTPase_sf"/>
</dbReference>
<dbReference type="PANTHER" id="PTHR13391">
    <property type="entry name" value="MITOCHONDRIAL DISTRIBUTION REGULATOR MISATO"/>
    <property type="match status" value="1"/>
</dbReference>
<accession>A0A1V9ZGV0</accession>
<dbReference type="AlphaFoldDB" id="A0A1V9ZGV0"/>
<dbReference type="SUPFAM" id="SSF52490">
    <property type="entry name" value="Tubulin nucleotide-binding domain-like"/>
    <property type="match status" value="1"/>
</dbReference>
<protein>
    <submittedName>
        <fullName evidence="2">Myotubularin-like protein</fullName>
    </submittedName>
</protein>
<dbReference type="GO" id="GO:0007005">
    <property type="term" value="P:mitochondrion organization"/>
    <property type="evidence" value="ECO:0007669"/>
    <property type="project" value="InterPro"/>
</dbReference>
<dbReference type="InterPro" id="IPR029209">
    <property type="entry name" value="DML1/Misato_tubulin"/>
</dbReference>
<proteinExistence type="predicted"/>
<dbReference type="OrthoDB" id="271881at2759"/>
<dbReference type="InterPro" id="IPR049942">
    <property type="entry name" value="DML1/Misato"/>
</dbReference>
<feature type="domain" description="DML1/Misato tubulin" evidence="1">
    <location>
        <begin position="96"/>
        <end position="236"/>
    </location>
</feature>
<evidence type="ECO:0000313" key="3">
    <source>
        <dbReference type="Proteomes" id="UP000243579"/>
    </source>
</evidence>